<dbReference type="Pfam" id="PF07963">
    <property type="entry name" value="N_methyl"/>
    <property type="match status" value="1"/>
</dbReference>
<evidence type="ECO:0008006" key="3">
    <source>
        <dbReference type="Google" id="ProtNLM"/>
    </source>
</evidence>
<gene>
    <name evidence="2" type="ORF">AVLFYP127_01525</name>
</gene>
<organism evidence="2">
    <name type="scientific">Anaerococcus vaginalis</name>
    <dbReference type="NCBI Taxonomy" id="33037"/>
    <lineage>
        <taxon>Bacteria</taxon>
        <taxon>Bacillati</taxon>
        <taxon>Bacillota</taxon>
        <taxon>Tissierellia</taxon>
        <taxon>Tissierellales</taxon>
        <taxon>Peptoniphilaceae</taxon>
        <taxon>Anaerococcus</taxon>
    </lineage>
</organism>
<feature type="transmembrane region" description="Helical" evidence="1">
    <location>
        <begin position="6"/>
        <end position="29"/>
    </location>
</feature>
<evidence type="ECO:0000256" key="1">
    <source>
        <dbReference type="SAM" id="Phobius"/>
    </source>
</evidence>
<evidence type="ECO:0000313" key="2">
    <source>
        <dbReference type="EMBL" id="VYS83740.1"/>
    </source>
</evidence>
<dbReference type="AlphaFoldDB" id="A0A6N2RW80"/>
<proteinExistence type="predicted"/>
<dbReference type="NCBIfam" id="TIGR02532">
    <property type="entry name" value="IV_pilin_GFxxxE"/>
    <property type="match status" value="1"/>
</dbReference>
<dbReference type="RefSeq" id="WP_156328613.1">
    <property type="nucleotide sequence ID" value="NZ_CACRSW010000006.1"/>
</dbReference>
<name>A0A6N2RW80_9FIRM</name>
<dbReference type="InterPro" id="IPR012902">
    <property type="entry name" value="N_methyl_site"/>
</dbReference>
<dbReference type="EMBL" id="CACRSW010000006">
    <property type="protein sequence ID" value="VYS83740.1"/>
    <property type="molecule type" value="Genomic_DNA"/>
</dbReference>
<keyword evidence="1" id="KW-0472">Membrane</keyword>
<protein>
    <recommendedName>
        <fullName evidence="3">Prepilin-type N-terminal cleavage/methylation domain-containing protein</fullName>
    </recommendedName>
</protein>
<reference evidence="2" key="1">
    <citation type="submission" date="2019-11" db="EMBL/GenBank/DDBJ databases">
        <authorList>
            <person name="Feng L."/>
        </authorList>
    </citation>
    <scope>NUCLEOTIDE SEQUENCE</scope>
    <source>
        <strain evidence="2">AvaginalisLFYP127</strain>
    </source>
</reference>
<keyword evidence="1" id="KW-0812">Transmembrane</keyword>
<accession>A0A6N2RW80</accession>
<keyword evidence="1" id="KW-1133">Transmembrane helix</keyword>
<sequence>MRKKGFTLLELICAIAIGSILIVLINNIVKTNLSISQKTYEDEIDYKNSTNCILYIENVIRKSDKIIDFKNENNFKLLIIEGKNKSTYRFEQNGKKLYVYINNLKSNSQREIKIPIGYCSDSKISYDKNDDSFSIDIDFYEKEGNSNYKTYIRRLE</sequence>